<dbReference type="EMBL" id="JACIDA010000001">
    <property type="protein sequence ID" value="MBB3871656.1"/>
    <property type="molecule type" value="Genomic_DNA"/>
</dbReference>
<organism evidence="1 2">
    <name type="scientific">Brevundimonas mediterranea</name>
    <dbReference type="NCBI Taxonomy" id="74329"/>
    <lineage>
        <taxon>Bacteria</taxon>
        <taxon>Pseudomonadati</taxon>
        <taxon>Pseudomonadota</taxon>
        <taxon>Alphaproteobacteria</taxon>
        <taxon>Caulobacterales</taxon>
        <taxon>Caulobacteraceae</taxon>
        <taxon>Brevundimonas</taxon>
    </lineage>
</organism>
<reference evidence="1 2" key="1">
    <citation type="submission" date="2020-08" db="EMBL/GenBank/DDBJ databases">
        <title>Genomic Encyclopedia of Type Strains, Phase IV (KMG-IV): sequencing the most valuable type-strain genomes for metagenomic binning, comparative biology and taxonomic classification.</title>
        <authorList>
            <person name="Goeker M."/>
        </authorList>
    </citation>
    <scope>NUCLEOTIDE SEQUENCE [LARGE SCALE GENOMIC DNA]</scope>
    <source>
        <strain evidence="1 2">DSM 14878</strain>
    </source>
</reference>
<evidence type="ECO:0000313" key="2">
    <source>
        <dbReference type="Proteomes" id="UP000532936"/>
    </source>
</evidence>
<dbReference type="AlphaFoldDB" id="A0A7W6A3L8"/>
<accession>A0A7W6A3L8</accession>
<protein>
    <submittedName>
        <fullName evidence="1">Uncharacterized protein</fullName>
    </submittedName>
</protein>
<gene>
    <name evidence="1" type="ORF">GGR11_001170</name>
</gene>
<proteinExistence type="predicted"/>
<dbReference type="Proteomes" id="UP000532936">
    <property type="component" value="Unassembled WGS sequence"/>
</dbReference>
<comment type="caution">
    <text evidence="1">The sequence shown here is derived from an EMBL/GenBank/DDBJ whole genome shotgun (WGS) entry which is preliminary data.</text>
</comment>
<name>A0A7W6A3L8_9CAUL</name>
<evidence type="ECO:0000313" key="1">
    <source>
        <dbReference type="EMBL" id="MBB3871656.1"/>
    </source>
</evidence>
<sequence length="42" mass="4161">MVAAAWGVFLAFFGEALSRLSGTVISAPCAGVVASVATVSMD</sequence>